<dbReference type="Pfam" id="PF18765">
    <property type="entry name" value="Polbeta"/>
    <property type="match status" value="1"/>
</dbReference>
<dbReference type="RefSeq" id="WP_170834790.1">
    <property type="nucleotide sequence ID" value="NZ_FOHU01000010.1"/>
</dbReference>
<dbReference type="EMBL" id="FOHU01000010">
    <property type="protein sequence ID" value="SET40757.1"/>
    <property type="molecule type" value="Genomic_DNA"/>
</dbReference>
<evidence type="ECO:0000259" key="1">
    <source>
        <dbReference type="Pfam" id="PF18765"/>
    </source>
</evidence>
<keyword evidence="2" id="KW-0808">Transferase</keyword>
<dbReference type="Gene3D" id="3.30.460.10">
    <property type="entry name" value="Beta Polymerase, domain 2"/>
    <property type="match status" value="1"/>
</dbReference>
<dbReference type="InterPro" id="IPR043519">
    <property type="entry name" value="NT_sf"/>
</dbReference>
<gene>
    <name evidence="2" type="ORF">SAMN05660297_02304</name>
</gene>
<dbReference type="InterPro" id="IPR041633">
    <property type="entry name" value="Polbeta"/>
</dbReference>
<name>A0A1I0E6E6_9FIRM</name>
<dbReference type="PANTHER" id="PTHR43852">
    <property type="entry name" value="NUCLEOTIDYLTRANSFERASE"/>
    <property type="match status" value="1"/>
</dbReference>
<dbReference type="CDD" id="cd05403">
    <property type="entry name" value="NT_KNTase_like"/>
    <property type="match status" value="1"/>
</dbReference>
<sequence>MGKEGLLEKLGEFLDQINKQYPIEFVYLFGSFATEKYNKESDIDIAIMFQEKYESKKEVIIKGNIVDMGMKYFQRKLDVISLNSATPLLKYEVVRKGILLKESKRRAEFESLVLREYFDFQYYAEAYNKAMIEAIKKEI</sequence>
<protein>
    <submittedName>
        <fullName evidence="2">Predicted nucleotidyltransferase</fullName>
    </submittedName>
</protein>
<dbReference type="NCBIfam" id="NF047752">
    <property type="entry name" value="MntA_antitoxin"/>
    <property type="match status" value="1"/>
</dbReference>
<accession>A0A1I0E6E6</accession>
<dbReference type="InterPro" id="IPR052930">
    <property type="entry name" value="TA_antitoxin_MntA"/>
</dbReference>
<dbReference type="AlphaFoldDB" id="A0A1I0E6E6"/>
<evidence type="ECO:0000313" key="2">
    <source>
        <dbReference type="EMBL" id="SET40757.1"/>
    </source>
</evidence>
<organism evidence="2 3">
    <name type="scientific">Natronincola peptidivorans</name>
    <dbReference type="NCBI Taxonomy" id="426128"/>
    <lineage>
        <taxon>Bacteria</taxon>
        <taxon>Bacillati</taxon>
        <taxon>Bacillota</taxon>
        <taxon>Clostridia</taxon>
        <taxon>Peptostreptococcales</taxon>
        <taxon>Natronincolaceae</taxon>
        <taxon>Natronincola</taxon>
    </lineage>
</organism>
<dbReference type="Proteomes" id="UP000199568">
    <property type="component" value="Unassembled WGS sequence"/>
</dbReference>
<proteinExistence type="predicted"/>
<dbReference type="GO" id="GO:0016740">
    <property type="term" value="F:transferase activity"/>
    <property type="evidence" value="ECO:0007669"/>
    <property type="project" value="UniProtKB-KW"/>
</dbReference>
<dbReference type="PANTHER" id="PTHR43852:SF3">
    <property type="entry name" value="NUCLEOTIDYLTRANSFERASE"/>
    <property type="match status" value="1"/>
</dbReference>
<reference evidence="2 3" key="1">
    <citation type="submission" date="2016-10" db="EMBL/GenBank/DDBJ databases">
        <authorList>
            <person name="de Groot N.N."/>
        </authorList>
    </citation>
    <scope>NUCLEOTIDE SEQUENCE [LARGE SCALE GENOMIC DNA]</scope>
    <source>
        <strain evidence="2 3">DSM 18979</strain>
    </source>
</reference>
<feature type="domain" description="Polymerase beta nucleotidyltransferase" evidence="1">
    <location>
        <begin position="17"/>
        <end position="105"/>
    </location>
</feature>
<evidence type="ECO:0000313" key="3">
    <source>
        <dbReference type="Proteomes" id="UP000199568"/>
    </source>
</evidence>
<dbReference type="STRING" id="426128.SAMN05660297_02304"/>
<dbReference type="SUPFAM" id="SSF81301">
    <property type="entry name" value="Nucleotidyltransferase"/>
    <property type="match status" value="1"/>
</dbReference>
<keyword evidence="3" id="KW-1185">Reference proteome</keyword>